<evidence type="ECO:0000256" key="1">
    <source>
        <dbReference type="ARBA" id="ARBA00006484"/>
    </source>
</evidence>
<evidence type="ECO:0000256" key="3">
    <source>
        <dbReference type="RuleBase" id="RU000363"/>
    </source>
</evidence>
<feature type="coiled-coil region" evidence="4">
    <location>
        <begin position="28"/>
        <end position="55"/>
    </location>
</feature>
<comment type="similarity">
    <text evidence="1 3">Belongs to the short-chain dehydrogenases/reductases (SDR) family.</text>
</comment>
<protein>
    <recommendedName>
        <fullName evidence="7">Short-chain alcohol dehydrogenase</fullName>
    </recommendedName>
</protein>
<sequence>MKTALITGASLGIGAAFAKALAKRKYNLILVARSQEKLEQLAEQLERDHQITTEVITQDLTIANASQTVFDTVTAKGLQVDLLVNNAGFGDYGLFAETALDKQLQMIQLNIAALTALTHLFLTPMRDRKEGGIINIASVAGFQPIPYMSIYAATKAFVLSFSEALWAENQDAGITVSCICPGPTETEFFKTANFPTRSDTESGKSNNASPEDVVETALEGFEKKQATVITGGVFNQVIATLPRLLPRETLVSAIGKQFRPK</sequence>
<dbReference type="STRING" id="13035.Dacsa_0142"/>
<dbReference type="SUPFAM" id="SSF51735">
    <property type="entry name" value="NAD(P)-binding Rossmann-fold domains"/>
    <property type="match status" value="1"/>
</dbReference>
<accession>K9YR54</accession>
<dbReference type="Gene3D" id="3.40.50.720">
    <property type="entry name" value="NAD(P)-binding Rossmann-like Domain"/>
    <property type="match status" value="1"/>
</dbReference>
<dbReference type="HOGENOM" id="CLU_010194_2_1_3"/>
<dbReference type="AlphaFoldDB" id="K9YR54"/>
<keyword evidence="6" id="KW-1185">Reference proteome</keyword>
<dbReference type="Pfam" id="PF00106">
    <property type="entry name" value="adh_short"/>
    <property type="match status" value="1"/>
</dbReference>
<keyword evidence="4" id="KW-0175">Coiled coil</keyword>
<evidence type="ECO:0000313" key="6">
    <source>
        <dbReference type="Proteomes" id="UP000010482"/>
    </source>
</evidence>
<dbReference type="OrthoDB" id="9808814at2"/>
<keyword evidence="2" id="KW-0560">Oxidoreductase</keyword>
<dbReference type="InterPro" id="IPR002347">
    <property type="entry name" value="SDR_fam"/>
</dbReference>
<evidence type="ECO:0000256" key="4">
    <source>
        <dbReference type="SAM" id="Coils"/>
    </source>
</evidence>
<evidence type="ECO:0008006" key="7">
    <source>
        <dbReference type="Google" id="ProtNLM"/>
    </source>
</evidence>
<evidence type="ECO:0000313" key="5">
    <source>
        <dbReference type="EMBL" id="AFZ48957.1"/>
    </source>
</evidence>
<reference evidence="5" key="1">
    <citation type="submission" date="2012-04" db="EMBL/GenBank/DDBJ databases">
        <title>Finished genome of Dactylococcopsis salina PCC 8305.</title>
        <authorList>
            <consortium name="US DOE Joint Genome Institute"/>
            <person name="Gugger M."/>
            <person name="Coursin T."/>
            <person name="Rippka R."/>
            <person name="Tandeau De Marsac N."/>
            <person name="Huntemann M."/>
            <person name="Wei C.-L."/>
            <person name="Han J."/>
            <person name="Detter J.C."/>
            <person name="Han C."/>
            <person name="Tapia R."/>
            <person name="Daligault H."/>
            <person name="Chen A."/>
            <person name="Krypides N."/>
            <person name="Mavromatis K."/>
            <person name="Markowitz V."/>
            <person name="Szeto E."/>
            <person name="Ivanova N."/>
            <person name="Ovchinnikova G."/>
            <person name="Pagani I."/>
            <person name="Pati A."/>
            <person name="Goodwin L."/>
            <person name="Peters L."/>
            <person name="Pitluck S."/>
            <person name="Woyke T."/>
            <person name="Kerfeld C."/>
        </authorList>
    </citation>
    <scope>NUCLEOTIDE SEQUENCE [LARGE SCALE GENOMIC DNA]</scope>
    <source>
        <strain evidence="5">PCC 8305</strain>
    </source>
</reference>
<dbReference type="PIRSF" id="PIRSF000126">
    <property type="entry name" value="11-beta-HSD1"/>
    <property type="match status" value="1"/>
</dbReference>
<name>K9YR54_DACS8</name>
<dbReference type="GO" id="GO:0016491">
    <property type="term" value="F:oxidoreductase activity"/>
    <property type="evidence" value="ECO:0007669"/>
    <property type="project" value="UniProtKB-KW"/>
</dbReference>
<dbReference type="InterPro" id="IPR036291">
    <property type="entry name" value="NAD(P)-bd_dom_sf"/>
</dbReference>
<dbReference type="PRINTS" id="PR00081">
    <property type="entry name" value="GDHRDH"/>
</dbReference>
<dbReference type="eggNOG" id="COG0300">
    <property type="taxonomic scope" value="Bacteria"/>
</dbReference>
<dbReference type="PANTHER" id="PTHR44196">
    <property type="entry name" value="DEHYDROGENASE/REDUCTASE SDR FAMILY MEMBER 7B"/>
    <property type="match status" value="1"/>
</dbReference>
<proteinExistence type="inferred from homology"/>
<dbReference type="Proteomes" id="UP000010482">
    <property type="component" value="Chromosome"/>
</dbReference>
<dbReference type="PATRIC" id="fig|13035.3.peg.160"/>
<gene>
    <name evidence="5" type="ORF">Dacsa_0142</name>
</gene>
<dbReference type="KEGG" id="dsl:Dacsa_0142"/>
<dbReference type="PRINTS" id="PR00080">
    <property type="entry name" value="SDRFAMILY"/>
</dbReference>
<dbReference type="EMBL" id="CP003944">
    <property type="protein sequence ID" value="AFZ48957.1"/>
    <property type="molecule type" value="Genomic_DNA"/>
</dbReference>
<evidence type="ECO:0000256" key="2">
    <source>
        <dbReference type="ARBA" id="ARBA00023002"/>
    </source>
</evidence>
<dbReference type="RefSeq" id="WP_015227970.1">
    <property type="nucleotide sequence ID" value="NC_019780.1"/>
</dbReference>
<dbReference type="PANTHER" id="PTHR44196:SF2">
    <property type="entry name" value="SHORT-CHAIN DEHYDROGENASE-RELATED"/>
    <property type="match status" value="1"/>
</dbReference>
<organism evidence="5 6">
    <name type="scientific">Dactylococcopsis salina (strain PCC 8305)</name>
    <name type="common">Myxobactron salinum</name>
    <dbReference type="NCBI Taxonomy" id="13035"/>
    <lineage>
        <taxon>Bacteria</taxon>
        <taxon>Bacillati</taxon>
        <taxon>Cyanobacteriota</taxon>
        <taxon>Cyanophyceae</taxon>
        <taxon>Nodosilineales</taxon>
        <taxon>Cymatolegaceae</taxon>
        <taxon>Dactylococcopsis</taxon>
    </lineage>
</organism>
<dbReference type="GO" id="GO:0016020">
    <property type="term" value="C:membrane"/>
    <property type="evidence" value="ECO:0007669"/>
    <property type="project" value="TreeGrafter"/>
</dbReference>